<reference evidence="2 3" key="1">
    <citation type="journal article" date="2016" name="Genome Announc.">
        <title>First Complete Genome Sequence of a Subdivision 6 Acidobacterium Strain.</title>
        <authorList>
            <person name="Huang S."/>
            <person name="Vieira S."/>
            <person name="Bunk B."/>
            <person name="Riedel T."/>
            <person name="Sproer C."/>
            <person name="Overmann J."/>
        </authorList>
    </citation>
    <scope>NUCLEOTIDE SEQUENCE [LARGE SCALE GENOMIC DNA]</scope>
    <source>
        <strain evidence="3">DSM 100886 HEG_-6_39</strain>
    </source>
</reference>
<gene>
    <name evidence="2" type="ORF">LuPra_00829</name>
</gene>
<dbReference type="InterPro" id="IPR008972">
    <property type="entry name" value="Cupredoxin"/>
</dbReference>
<dbReference type="Proteomes" id="UP000076079">
    <property type="component" value="Chromosome"/>
</dbReference>
<dbReference type="AlphaFoldDB" id="A0A143PGJ4"/>
<dbReference type="InterPro" id="IPR052721">
    <property type="entry name" value="ET_Amicyanin"/>
</dbReference>
<evidence type="ECO:0000313" key="2">
    <source>
        <dbReference type="EMBL" id="AMY07655.1"/>
    </source>
</evidence>
<evidence type="ECO:0000256" key="1">
    <source>
        <dbReference type="SAM" id="MobiDB-lite"/>
    </source>
</evidence>
<reference evidence="3" key="2">
    <citation type="submission" date="2016-04" db="EMBL/GenBank/DDBJ databases">
        <title>First Complete Genome Sequence of a Subdivision 6 Acidobacterium.</title>
        <authorList>
            <person name="Huang S."/>
            <person name="Vieira S."/>
            <person name="Bunk B."/>
            <person name="Riedel T."/>
            <person name="Sproeer C."/>
            <person name="Overmann J."/>
        </authorList>
    </citation>
    <scope>NUCLEOTIDE SEQUENCE [LARGE SCALE GENOMIC DNA]</scope>
    <source>
        <strain evidence="3">DSM 100886 HEG_-6_39</strain>
    </source>
</reference>
<name>A0A143PGJ4_LUTPR</name>
<dbReference type="EMBL" id="CP015136">
    <property type="protein sequence ID" value="AMY07655.1"/>
    <property type="molecule type" value="Genomic_DNA"/>
</dbReference>
<dbReference type="SUPFAM" id="SSF49452">
    <property type="entry name" value="Starch-binding domain-like"/>
    <property type="match status" value="1"/>
</dbReference>
<keyword evidence="3" id="KW-1185">Reference proteome</keyword>
<dbReference type="PATRIC" id="fig|1813736.3.peg.866"/>
<accession>A0A143PGJ4</accession>
<sequence length="183" mass="20213">MTLPGRRATRTTDRYQSSTGESRDVQDVPAVVYIAGPVPGAPPRTSARPELAQRGEAFRPELVVVPVGATVSFPNGDPLFHNVFSYSRARRFDLGRYPKGETKTVVFDKPGYVKVLCEVHKWMRAGILVVENPFHAVVQESGRFQFDEVPAGRYRVVVETFDRRAQADVQIPEGGTATVTLAP</sequence>
<dbReference type="STRING" id="1855912.LuPra_00829"/>
<evidence type="ECO:0000313" key="3">
    <source>
        <dbReference type="Proteomes" id="UP000076079"/>
    </source>
</evidence>
<dbReference type="GO" id="GO:0030246">
    <property type="term" value="F:carbohydrate binding"/>
    <property type="evidence" value="ECO:0007669"/>
    <property type="project" value="InterPro"/>
</dbReference>
<dbReference type="KEGG" id="abac:LuPra_00829"/>
<dbReference type="Gene3D" id="2.60.40.420">
    <property type="entry name" value="Cupredoxins - blue copper proteins"/>
    <property type="match status" value="1"/>
</dbReference>
<protein>
    <recommendedName>
        <fullName evidence="4">Rhamnogalacturonan lyase domain-containing protein</fullName>
    </recommendedName>
</protein>
<organism evidence="2 3">
    <name type="scientific">Luteitalea pratensis</name>
    <dbReference type="NCBI Taxonomy" id="1855912"/>
    <lineage>
        <taxon>Bacteria</taxon>
        <taxon>Pseudomonadati</taxon>
        <taxon>Acidobacteriota</taxon>
        <taxon>Vicinamibacteria</taxon>
        <taxon>Vicinamibacterales</taxon>
        <taxon>Vicinamibacteraceae</taxon>
        <taxon>Luteitalea</taxon>
    </lineage>
</organism>
<dbReference type="PANTHER" id="PTHR36507:SF1">
    <property type="entry name" value="BLL1555 PROTEIN"/>
    <property type="match status" value="1"/>
</dbReference>
<dbReference type="SUPFAM" id="SSF49503">
    <property type="entry name" value="Cupredoxins"/>
    <property type="match status" value="1"/>
</dbReference>
<evidence type="ECO:0008006" key="4">
    <source>
        <dbReference type="Google" id="ProtNLM"/>
    </source>
</evidence>
<proteinExistence type="predicted"/>
<dbReference type="InterPro" id="IPR013784">
    <property type="entry name" value="Carb-bd-like_fold"/>
</dbReference>
<dbReference type="PANTHER" id="PTHR36507">
    <property type="entry name" value="BLL1555 PROTEIN"/>
    <property type="match status" value="1"/>
</dbReference>
<feature type="region of interest" description="Disordered" evidence="1">
    <location>
        <begin position="1"/>
        <end position="23"/>
    </location>
</feature>